<dbReference type="GO" id="GO:0016747">
    <property type="term" value="F:acyltransferase activity, transferring groups other than amino-acyl groups"/>
    <property type="evidence" value="ECO:0007669"/>
    <property type="project" value="InterPro"/>
</dbReference>
<evidence type="ECO:0000259" key="1">
    <source>
        <dbReference type="PROSITE" id="PS51186"/>
    </source>
</evidence>
<dbReference type="PROSITE" id="PS51729">
    <property type="entry name" value="GNAT_YJDJ"/>
    <property type="match status" value="1"/>
</dbReference>
<reference evidence="4 6" key="2">
    <citation type="submission" date="2017-10" db="EMBL/GenBank/DDBJ databases">
        <title>The new phylogeny of genus Mycobacterium.</title>
        <authorList>
            <person name="Tortoli E."/>
            <person name="Trovato A."/>
            <person name="Cirillo D.M."/>
        </authorList>
    </citation>
    <scope>NUCLEOTIDE SEQUENCE [LARGE SCALE GENOMIC DNA]</scope>
    <source>
        <strain evidence="4 6">IP141170001</strain>
    </source>
</reference>
<dbReference type="EMBL" id="MIJD01000064">
    <property type="protein sequence ID" value="OPE54788.1"/>
    <property type="molecule type" value="Genomic_DNA"/>
</dbReference>
<dbReference type="OrthoDB" id="5405911at2"/>
<evidence type="ECO:0000259" key="2">
    <source>
        <dbReference type="PROSITE" id="PS51729"/>
    </source>
</evidence>
<comment type="caution">
    <text evidence="3">The sequence shown here is derived from an EMBL/GenBank/DDBJ whole genome shotgun (WGS) entry which is preliminary data.</text>
</comment>
<evidence type="ECO:0000313" key="6">
    <source>
        <dbReference type="Proteomes" id="UP000220340"/>
    </source>
</evidence>
<dbReference type="Proteomes" id="UP000191039">
    <property type="component" value="Unassembled WGS sequence"/>
</dbReference>
<proteinExistence type="predicted"/>
<reference evidence="3 5" key="1">
    <citation type="submission" date="2016-09" db="EMBL/GenBank/DDBJ databases">
        <title>genome sequences of unsequenced Mycobacteria.</title>
        <authorList>
            <person name="Greninger A.L."/>
            <person name="Jerome K.R."/>
            <person name="Mcnair B."/>
            <person name="Wallis C."/>
            <person name="Fang F."/>
        </authorList>
    </citation>
    <scope>NUCLEOTIDE SEQUENCE [LARGE SCALE GENOMIC DNA]</scope>
    <source>
        <strain evidence="3 5">BM1</strain>
    </source>
</reference>
<keyword evidence="3" id="KW-0808">Transferase</keyword>
<dbReference type="InterPro" id="IPR031165">
    <property type="entry name" value="GNAT_YJDJ"/>
</dbReference>
<dbReference type="Gene3D" id="3.40.630.30">
    <property type="match status" value="1"/>
</dbReference>
<keyword evidence="6" id="KW-1185">Reference proteome</keyword>
<evidence type="ECO:0000313" key="5">
    <source>
        <dbReference type="Proteomes" id="UP000191039"/>
    </source>
</evidence>
<gene>
    <name evidence="3" type="ORF">BV510_08470</name>
    <name evidence="4" type="ORF">CRI78_09720</name>
</gene>
<feature type="domain" description="N-acetyltransferase" evidence="1">
    <location>
        <begin position="1"/>
        <end position="97"/>
    </location>
</feature>
<dbReference type="InterPro" id="IPR045057">
    <property type="entry name" value="Gcn5-rel_NAT"/>
</dbReference>
<dbReference type="EMBL" id="PDCR01000010">
    <property type="protein sequence ID" value="PEG54770.1"/>
    <property type="molecule type" value="Genomic_DNA"/>
</dbReference>
<dbReference type="PANTHER" id="PTHR31435:SF10">
    <property type="entry name" value="BSR4717 PROTEIN"/>
    <property type="match status" value="1"/>
</dbReference>
<evidence type="ECO:0000313" key="4">
    <source>
        <dbReference type="EMBL" id="PEG54770.1"/>
    </source>
</evidence>
<dbReference type="Proteomes" id="UP000220340">
    <property type="component" value="Unassembled WGS sequence"/>
</dbReference>
<dbReference type="AlphaFoldDB" id="A0A1Q4H4V6"/>
<dbReference type="STRING" id="1801.BRW64_26350"/>
<sequence length="97" mass="10425">MADKHTDKTGAQAVVRAGDDQFTISVEGEQVGLIDFYDRDGVRTFTHTEVDPAFGGRGLATILVADALAAARESGLRIASHCSMVTQYIAKHPEYQG</sequence>
<accession>A0A1Q4H4V6</accession>
<dbReference type="Pfam" id="PF14542">
    <property type="entry name" value="Acetyltransf_CG"/>
    <property type="match status" value="1"/>
</dbReference>
<dbReference type="RefSeq" id="WP_073859428.1">
    <property type="nucleotide sequence ID" value="NZ_BAAATC010000015.1"/>
</dbReference>
<dbReference type="PROSITE" id="PS51186">
    <property type="entry name" value="GNAT"/>
    <property type="match status" value="1"/>
</dbReference>
<dbReference type="InterPro" id="IPR016181">
    <property type="entry name" value="Acyl_CoA_acyltransferase"/>
</dbReference>
<evidence type="ECO:0000313" key="3">
    <source>
        <dbReference type="EMBL" id="OPE54788.1"/>
    </source>
</evidence>
<dbReference type="SUPFAM" id="SSF55729">
    <property type="entry name" value="Acyl-CoA N-acyltransferases (Nat)"/>
    <property type="match status" value="1"/>
</dbReference>
<protein>
    <submittedName>
        <fullName evidence="3">N-acetyltransferase</fullName>
    </submittedName>
</protein>
<feature type="domain" description="N-acetyltransferase" evidence="2">
    <location>
        <begin position="14"/>
        <end position="97"/>
    </location>
</feature>
<organism evidence="3 5">
    <name type="scientific">Mycolicibacterium diernhoferi</name>
    <dbReference type="NCBI Taxonomy" id="1801"/>
    <lineage>
        <taxon>Bacteria</taxon>
        <taxon>Bacillati</taxon>
        <taxon>Actinomycetota</taxon>
        <taxon>Actinomycetes</taxon>
        <taxon>Mycobacteriales</taxon>
        <taxon>Mycobacteriaceae</taxon>
        <taxon>Mycolicibacterium</taxon>
    </lineage>
</organism>
<dbReference type="CDD" id="cd04301">
    <property type="entry name" value="NAT_SF"/>
    <property type="match status" value="1"/>
</dbReference>
<dbReference type="PANTHER" id="PTHR31435">
    <property type="entry name" value="PROTEIN NATD1"/>
    <property type="match status" value="1"/>
</dbReference>
<name>A0A1Q4H4V6_9MYCO</name>
<dbReference type="InterPro" id="IPR000182">
    <property type="entry name" value="GNAT_dom"/>
</dbReference>